<keyword evidence="1" id="KW-1133">Transmembrane helix</keyword>
<feature type="transmembrane region" description="Helical" evidence="1">
    <location>
        <begin position="12"/>
        <end position="30"/>
    </location>
</feature>
<reference evidence="2" key="2">
    <citation type="submission" date="2020-09" db="EMBL/GenBank/DDBJ databases">
        <authorList>
            <person name="Sun Q."/>
            <person name="Kim S."/>
        </authorList>
    </citation>
    <scope>NUCLEOTIDE SEQUENCE</scope>
    <source>
        <strain evidence="2">KCTC 22169</strain>
    </source>
</reference>
<dbReference type="Proteomes" id="UP000626148">
    <property type="component" value="Unassembled WGS sequence"/>
</dbReference>
<reference evidence="2" key="1">
    <citation type="journal article" date="2014" name="Int. J. Syst. Evol. Microbiol.">
        <title>Complete genome sequence of Corynebacterium casei LMG S-19264T (=DSM 44701T), isolated from a smear-ripened cheese.</title>
        <authorList>
            <consortium name="US DOE Joint Genome Institute (JGI-PGF)"/>
            <person name="Walter F."/>
            <person name="Albersmeier A."/>
            <person name="Kalinowski J."/>
            <person name="Ruckert C."/>
        </authorList>
    </citation>
    <scope>NUCLEOTIDE SEQUENCE</scope>
    <source>
        <strain evidence="2">KCTC 22169</strain>
    </source>
</reference>
<keyword evidence="3" id="KW-1185">Reference proteome</keyword>
<gene>
    <name evidence="2" type="ORF">GCM10007392_27100</name>
</gene>
<accession>A0A918KDH0</accession>
<name>A0A918KDH0_9GAMM</name>
<evidence type="ECO:0000313" key="3">
    <source>
        <dbReference type="Proteomes" id="UP000626148"/>
    </source>
</evidence>
<organism evidence="2 3">
    <name type="scientific">Saccharospirillum salsuginis</name>
    <dbReference type="NCBI Taxonomy" id="418750"/>
    <lineage>
        <taxon>Bacteria</taxon>
        <taxon>Pseudomonadati</taxon>
        <taxon>Pseudomonadota</taxon>
        <taxon>Gammaproteobacteria</taxon>
        <taxon>Oceanospirillales</taxon>
        <taxon>Saccharospirillaceae</taxon>
        <taxon>Saccharospirillum</taxon>
    </lineage>
</organism>
<dbReference type="AlphaFoldDB" id="A0A918KDH0"/>
<comment type="caution">
    <text evidence="2">The sequence shown here is derived from an EMBL/GenBank/DDBJ whole genome shotgun (WGS) entry which is preliminary data.</text>
</comment>
<dbReference type="RefSeq" id="WP_189609514.1">
    <property type="nucleotide sequence ID" value="NZ_BMXR01000006.1"/>
</dbReference>
<evidence type="ECO:0000313" key="2">
    <source>
        <dbReference type="EMBL" id="GGX57974.1"/>
    </source>
</evidence>
<feature type="transmembrane region" description="Helical" evidence="1">
    <location>
        <begin position="138"/>
        <end position="156"/>
    </location>
</feature>
<sequence>MKKSYLTVSPLWFVTLSVLTMGIYELYWGYRYWCYVKERDASAIRPFWRALFLPIWCYALLKDIAIHHPSRWLPREAACALLAVVYFVLNMLWRQPDPYWLISSLSFLPLLPAVIVLRKNAYAHPVPRSHSLKWGIPATLLTGPLAIVTGLSALNLTPSSVVISGDQLWPHQVELLQEQGVLEPDETIVYFYSTGLLSIKEDGQFLSDCCVVSYWPDTNSDELLMAYAFLENIEDYRVHWSDGILEDTIITITTLEGYEFDVWLSPEQGGDKTFVSELEKRWEAARNTPGLSPLPI</sequence>
<keyword evidence="1" id="KW-0472">Membrane</keyword>
<dbReference type="EMBL" id="BMXR01000006">
    <property type="protein sequence ID" value="GGX57974.1"/>
    <property type="molecule type" value="Genomic_DNA"/>
</dbReference>
<feature type="transmembrane region" description="Helical" evidence="1">
    <location>
        <begin position="73"/>
        <end position="93"/>
    </location>
</feature>
<proteinExistence type="predicted"/>
<evidence type="ECO:0000256" key="1">
    <source>
        <dbReference type="SAM" id="Phobius"/>
    </source>
</evidence>
<protein>
    <submittedName>
        <fullName evidence="2">Uncharacterized protein</fullName>
    </submittedName>
</protein>
<feature type="transmembrane region" description="Helical" evidence="1">
    <location>
        <begin position="99"/>
        <end position="117"/>
    </location>
</feature>
<feature type="transmembrane region" description="Helical" evidence="1">
    <location>
        <begin position="42"/>
        <end position="61"/>
    </location>
</feature>
<keyword evidence="1" id="KW-0812">Transmembrane</keyword>